<keyword evidence="8" id="KW-1185">Reference proteome</keyword>
<evidence type="ECO:0000313" key="7">
    <source>
        <dbReference type="EMBL" id="QCX37289.1"/>
    </source>
</evidence>
<dbReference type="KEGG" id="fbe:FF125_02100"/>
<dbReference type="Proteomes" id="UP000306229">
    <property type="component" value="Chromosome"/>
</dbReference>
<protein>
    <recommendedName>
        <fullName evidence="6">Methylamine utilisation protein MauE domain-containing protein</fullName>
    </recommendedName>
</protein>
<dbReference type="GO" id="GO:0016020">
    <property type="term" value="C:membrane"/>
    <property type="evidence" value="ECO:0007669"/>
    <property type="project" value="UniProtKB-SubCell"/>
</dbReference>
<feature type="transmembrane region" description="Helical" evidence="5">
    <location>
        <begin position="12"/>
        <end position="33"/>
    </location>
</feature>
<gene>
    <name evidence="7" type="ORF">FF125_02100</name>
</gene>
<comment type="subcellular location">
    <subcellularLocation>
        <location evidence="1">Membrane</location>
        <topology evidence="1">Multi-pass membrane protein</topology>
    </subcellularLocation>
</comment>
<evidence type="ECO:0000256" key="2">
    <source>
        <dbReference type="ARBA" id="ARBA00022692"/>
    </source>
</evidence>
<feature type="domain" description="Methylamine utilisation protein MauE" evidence="6">
    <location>
        <begin position="12"/>
        <end position="136"/>
    </location>
</feature>
<accession>A0A5B7TKX3</accession>
<dbReference type="OrthoDB" id="673785at2"/>
<name>A0A5B7TKX3_9FLAO</name>
<dbReference type="RefSeq" id="WP_138948232.1">
    <property type="nucleotide sequence ID" value="NZ_CP040749.1"/>
</dbReference>
<reference evidence="7 8" key="1">
    <citation type="submission" date="2019-05" db="EMBL/GenBank/DDBJ databases">
        <title>Algicella ahnfeltiae gen. nov., sp. nov., a novel marine bacterium of the family Flavobacteriaceae isolated from a red alga.</title>
        <authorList>
            <person name="Nedashkovskaya O.I."/>
            <person name="Kukhlevskiy A.D."/>
            <person name="Kim S.-G."/>
            <person name="Zhukova N.V."/>
            <person name="Mikhailov V.V."/>
        </authorList>
    </citation>
    <scope>NUCLEOTIDE SEQUENCE [LARGE SCALE GENOMIC DNA]</scope>
    <source>
        <strain evidence="7 8">10Alg115</strain>
    </source>
</reference>
<evidence type="ECO:0000256" key="4">
    <source>
        <dbReference type="ARBA" id="ARBA00023136"/>
    </source>
</evidence>
<sequence>MNIKKFIKKNLLIELLISMCVILFVYAAISKFLGFENFLAQIGQSPVLSSFTYWVAWIVPISEVIVAILLITPNYRLFGLLSFYSIMVMFTTYIVIILNFSDFVPCSCGGILESLGWKQHLIMNISFCLLALYLLFQMTNTTSKNFDDQQKLIKHIKES</sequence>
<feature type="transmembrane region" description="Helical" evidence="5">
    <location>
        <begin position="78"/>
        <end position="100"/>
    </location>
</feature>
<feature type="transmembrane region" description="Helical" evidence="5">
    <location>
        <begin position="53"/>
        <end position="71"/>
    </location>
</feature>
<evidence type="ECO:0000313" key="8">
    <source>
        <dbReference type="Proteomes" id="UP000306229"/>
    </source>
</evidence>
<dbReference type="InterPro" id="IPR009908">
    <property type="entry name" value="Methylamine_util_MauE"/>
</dbReference>
<evidence type="ECO:0000256" key="1">
    <source>
        <dbReference type="ARBA" id="ARBA00004141"/>
    </source>
</evidence>
<evidence type="ECO:0000256" key="5">
    <source>
        <dbReference type="SAM" id="Phobius"/>
    </source>
</evidence>
<organism evidence="7 8">
    <name type="scientific">Aureibaculum algae</name>
    <dbReference type="NCBI Taxonomy" id="2584122"/>
    <lineage>
        <taxon>Bacteria</taxon>
        <taxon>Pseudomonadati</taxon>
        <taxon>Bacteroidota</taxon>
        <taxon>Flavobacteriia</taxon>
        <taxon>Flavobacteriales</taxon>
        <taxon>Flavobacteriaceae</taxon>
        <taxon>Aureibaculum</taxon>
    </lineage>
</organism>
<keyword evidence="2 5" id="KW-0812">Transmembrane</keyword>
<dbReference type="UniPathway" id="UPA00895"/>
<dbReference type="Pfam" id="PF07291">
    <property type="entry name" value="MauE"/>
    <property type="match status" value="1"/>
</dbReference>
<proteinExistence type="predicted"/>
<evidence type="ECO:0000259" key="6">
    <source>
        <dbReference type="Pfam" id="PF07291"/>
    </source>
</evidence>
<keyword evidence="3 5" id="KW-1133">Transmembrane helix</keyword>
<dbReference type="AlphaFoldDB" id="A0A5B7TKX3"/>
<evidence type="ECO:0000256" key="3">
    <source>
        <dbReference type="ARBA" id="ARBA00022989"/>
    </source>
</evidence>
<dbReference type="EMBL" id="CP040749">
    <property type="protein sequence ID" value="QCX37289.1"/>
    <property type="molecule type" value="Genomic_DNA"/>
</dbReference>
<keyword evidence="4 5" id="KW-0472">Membrane</keyword>
<dbReference type="GO" id="GO:0030416">
    <property type="term" value="P:methylamine metabolic process"/>
    <property type="evidence" value="ECO:0007669"/>
    <property type="project" value="InterPro"/>
</dbReference>
<feature type="transmembrane region" description="Helical" evidence="5">
    <location>
        <begin position="120"/>
        <end position="136"/>
    </location>
</feature>